<accession>A0A9K3CZX4</accession>
<feature type="domain" description="UBP-type" evidence="8">
    <location>
        <begin position="1"/>
        <end position="87"/>
    </location>
</feature>
<dbReference type="InterPro" id="IPR038765">
    <property type="entry name" value="Papain-like_cys_pep_sf"/>
</dbReference>
<proteinExistence type="predicted"/>
<protein>
    <recommendedName>
        <fullName evidence="11">Ubiquitinyl hydrolase 1</fullName>
    </recommendedName>
</protein>
<dbReference type="GO" id="GO:0008270">
    <property type="term" value="F:zinc ion binding"/>
    <property type="evidence" value="ECO:0007669"/>
    <property type="project" value="UniProtKB-KW"/>
</dbReference>
<dbReference type="InterPro" id="IPR013083">
    <property type="entry name" value="Znf_RING/FYVE/PHD"/>
</dbReference>
<comment type="caution">
    <text evidence="9">The sequence shown here is derived from an EMBL/GenBank/DDBJ whole genome shotgun (WGS) entry which is preliminary data.</text>
</comment>
<dbReference type="GO" id="GO:0005634">
    <property type="term" value="C:nucleus"/>
    <property type="evidence" value="ECO:0007669"/>
    <property type="project" value="TreeGrafter"/>
</dbReference>
<evidence type="ECO:0000256" key="2">
    <source>
        <dbReference type="ARBA" id="ARBA00022771"/>
    </source>
</evidence>
<dbReference type="SUPFAM" id="SSF57850">
    <property type="entry name" value="RING/U-box"/>
    <property type="match status" value="1"/>
</dbReference>
<feature type="non-terminal residue" evidence="9">
    <location>
        <position position="1"/>
    </location>
</feature>
<dbReference type="Proteomes" id="UP000265618">
    <property type="component" value="Unassembled WGS sequence"/>
</dbReference>
<evidence type="ECO:0008006" key="11">
    <source>
        <dbReference type="Google" id="ProtNLM"/>
    </source>
</evidence>
<evidence type="ECO:0000259" key="8">
    <source>
        <dbReference type="PROSITE" id="PS50271"/>
    </source>
</evidence>
<feature type="region of interest" description="Disordered" evidence="5">
    <location>
        <begin position="570"/>
        <end position="592"/>
    </location>
</feature>
<dbReference type="Pfam" id="PF00443">
    <property type="entry name" value="UCH"/>
    <property type="match status" value="1"/>
</dbReference>
<dbReference type="GO" id="GO:0005829">
    <property type="term" value="C:cytosol"/>
    <property type="evidence" value="ECO:0007669"/>
    <property type="project" value="TreeGrafter"/>
</dbReference>
<dbReference type="PANTHER" id="PTHR24006">
    <property type="entry name" value="UBIQUITIN CARBOXYL-TERMINAL HYDROLASE"/>
    <property type="match status" value="1"/>
</dbReference>
<dbReference type="Pfam" id="PF02148">
    <property type="entry name" value="zf-UBP"/>
    <property type="match status" value="1"/>
</dbReference>
<feature type="domain" description="USP" evidence="7">
    <location>
        <begin position="109"/>
        <end position="542"/>
    </location>
</feature>
<keyword evidence="6" id="KW-0812">Transmembrane</keyword>
<dbReference type="AlphaFoldDB" id="A0A9K3CZX4"/>
<dbReference type="GO" id="GO:0016579">
    <property type="term" value="P:protein deubiquitination"/>
    <property type="evidence" value="ECO:0007669"/>
    <property type="project" value="InterPro"/>
</dbReference>
<name>A0A9K3CZX4_9EUKA</name>
<feature type="non-terminal residue" evidence="9">
    <location>
        <position position="640"/>
    </location>
</feature>
<dbReference type="Gene3D" id="3.90.70.10">
    <property type="entry name" value="Cysteine proteinases"/>
    <property type="match status" value="1"/>
</dbReference>
<dbReference type="EMBL" id="BDIP01001838">
    <property type="protein sequence ID" value="GIQ85238.1"/>
    <property type="molecule type" value="Genomic_DNA"/>
</dbReference>
<evidence type="ECO:0000256" key="4">
    <source>
        <dbReference type="PROSITE-ProRule" id="PRU00502"/>
    </source>
</evidence>
<evidence type="ECO:0000256" key="5">
    <source>
        <dbReference type="SAM" id="MobiDB-lite"/>
    </source>
</evidence>
<dbReference type="InterPro" id="IPR001607">
    <property type="entry name" value="Znf_UBP"/>
</dbReference>
<dbReference type="PROSITE" id="PS50235">
    <property type="entry name" value="USP_3"/>
    <property type="match status" value="1"/>
</dbReference>
<dbReference type="InterPro" id="IPR018200">
    <property type="entry name" value="USP_CS"/>
</dbReference>
<sequence length="640" mass="70253">ADIAAGSVTCSQCQAVGTDMWLCLQCCKTYCGDSLGGHSRGHLHRTQHNVYINTCSGVGWCFLCNRAIMPVELKKEVPRLHHLMAALLTSPSTSSGHMTKRVFTGFGTVGLENMGNTCYLSAALQALCHIPSFSKYFLALYPYIMHTPMDPMLRRNSDPEATMRSLMLSHFAQLCTSMQVTYTTVCPKDVLRPFQVLTQLPSFEQQDSAEFMRLFFSNIHRALSPTGFAAAVPSPRLISKQGVPYQVLEGHDRGAFEPFGSLEEDHWQSIVSRSFKGSLRSHIKCLECGYESVSDASFRDIMLTLGKGEWVRQQFALPADQRSPRFKRLLASIQSDLALVNGLTGSRRHSINLCLASLVREETFTDDNRYNCPKCEAKTHSQRHSAFYTLPEVLVLQVKRFSYSLFGRKISDRVSFPLTGLDLAPFLDEILNVMPTPDTITFSLEGETEDGWDYVRVYKATCTGGGSIVSGTTTQVGQSHTGTFDIDTTVSMYGTYNCLLVTFTTDGSFSNFDGFEFEWYTDDNAPADVEFGLGVLLIGCAIGLGIIILCICLCKMCCCAKPKPRGTTQVKTSVRVTTTRRQAQPVPQGMPQHGGLVNPVTAGAYVNQTSATVGGQAQPAGVYNAYPPAPMAPVNQGPIA</sequence>
<keyword evidence="3" id="KW-0862">Zinc</keyword>
<evidence type="ECO:0000256" key="6">
    <source>
        <dbReference type="SAM" id="Phobius"/>
    </source>
</evidence>
<dbReference type="InterPro" id="IPR028889">
    <property type="entry name" value="USP"/>
</dbReference>
<evidence type="ECO:0000313" key="10">
    <source>
        <dbReference type="Proteomes" id="UP000265618"/>
    </source>
</evidence>
<feature type="compositionally biased region" description="Low complexity" evidence="5">
    <location>
        <begin position="570"/>
        <end position="584"/>
    </location>
</feature>
<dbReference type="InterPro" id="IPR001394">
    <property type="entry name" value="Peptidase_C19_UCH"/>
</dbReference>
<dbReference type="PROSITE" id="PS50271">
    <property type="entry name" value="ZF_UBP"/>
    <property type="match status" value="1"/>
</dbReference>
<dbReference type="OrthoDB" id="292964at2759"/>
<keyword evidence="10" id="KW-1185">Reference proteome</keyword>
<feature type="transmembrane region" description="Helical" evidence="6">
    <location>
        <begin position="531"/>
        <end position="554"/>
    </location>
</feature>
<dbReference type="PROSITE" id="PS00972">
    <property type="entry name" value="USP_1"/>
    <property type="match status" value="1"/>
</dbReference>
<keyword evidence="6" id="KW-0472">Membrane</keyword>
<gene>
    <name evidence="9" type="ORF">KIPB_006875</name>
</gene>
<keyword evidence="6" id="KW-1133">Transmembrane helix</keyword>
<dbReference type="Gene3D" id="3.30.40.10">
    <property type="entry name" value="Zinc/RING finger domain, C3HC4 (zinc finger)"/>
    <property type="match status" value="1"/>
</dbReference>
<dbReference type="GO" id="GO:0004843">
    <property type="term" value="F:cysteine-type deubiquitinase activity"/>
    <property type="evidence" value="ECO:0007669"/>
    <property type="project" value="InterPro"/>
</dbReference>
<reference evidence="9 10" key="1">
    <citation type="journal article" date="2018" name="PLoS ONE">
        <title>The draft genome of Kipferlia bialata reveals reductive genome evolution in fornicate parasites.</title>
        <authorList>
            <person name="Tanifuji G."/>
            <person name="Takabayashi S."/>
            <person name="Kume K."/>
            <person name="Takagi M."/>
            <person name="Nakayama T."/>
            <person name="Kamikawa R."/>
            <person name="Inagaki Y."/>
            <person name="Hashimoto T."/>
        </authorList>
    </citation>
    <scope>NUCLEOTIDE SEQUENCE [LARGE SCALE GENOMIC DNA]</scope>
    <source>
        <strain evidence="9">NY0173</strain>
    </source>
</reference>
<keyword evidence="1" id="KW-0479">Metal-binding</keyword>
<evidence type="ECO:0000259" key="7">
    <source>
        <dbReference type="PROSITE" id="PS50235"/>
    </source>
</evidence>
<dbReference type="SUPFAM" id="SSF54001">
    <property type="entry name" value="Cysteine proteinases"/>
    <property type="match status" value="1"/>
</dbReference>
<evidence type="ECO:0000313" key="9">
    <source>
        <dbReference type="EMBL" id="GIQ85238.1"/>
    </source>
</evidence>
<evidence type="ECO:0000256" key="3">
    <source>
        <dbReference type="ARBA" id="ARBA00022833"/>
    </source>
</evidence>
<dbReference type="InterPro" id="IPR050164">
    <property type="entry name" value="Peptidase_C19"/>
</dbReference>
<keyword evidence="2 4" id="KW-0863">Zinc-finger</keyword>
<organism evidence="9 10">
    <name type="scientific">Kipferlia bialata</name>
    <dbReference type="NCBI Taxonomy" id="797122"/>
    <lineage>
        <taxon>Eukaryota</taxon>
        <taxon>Metamonada</taxon>
        <taxon>Carpediemonas-like organisms</taxon>
        <taxon>Kipferlia</taxon>
    </lineage>
</organism>
<evidence type="ECO:0000256" key="1">
    <source>
        <dbReference type="ARBA" id="ARBA00022723"/>
    </source>
</evidence>